<evidence type="ECO:0000313" key="2">
    <source>
        <dbReference type="EMBL" id="EKM74700.1"/>
    </source>
</evidence>
<gene>
    <name evidence="2" type="ORF">AGABI1DRAFT_88245</name>
</gene>
<dbReference type="GeneID" id="18832269"/>
<sequence length="124" mass="13632">MSRPSWETFSLIRSGSVSSHNTTATSGSTAVAVSSSLNSRSNPLTSEDARLLDPSYLSSIPLSSQYRCNSGDSTFTHMVPYVDPQGTLHDPDYRPFPLIKNTKKSTQSPFAIRKPFWESEADDV</sequence>
<proteinExistence type="predicted"/>
<dbReference type="HOGENOM" id="CLU_2009286_0_0_1"/>
<dbReference type="KEGG" id="abp:AGABI1DRAFT88245"/>
<dbReference type="RefSeq" id="XP_007334658.1">
    <property type="nucleotide sequence ID" value="XM_007334596.1"/>
</dbReference>
<feature type="region of interest" description="Disordered" evidence="1">
    <location>
        <begin position="16"/>
        <end position="48"/>
    </location>
</feature>
<dbReference type="OMA" id="IRKPFWE"/>
<evidence type="ECO:0000256" key="1">
    <source>
        <dbReference type="SAM" id="MobiDB-lite"/>
    </source>
</evidence>
<organism evidence="2 3">
    <name type="scientific">Agaricus bisporus var. burnettii (strain JB137-S8 / ATCC MYA-4627 / FGSC 10392)</name>
    <name type="common">White button mushroom</name>
    <dbReference type="NCBI Taxonomy" id="597362"/>
    <lineage>
        <taxon>Eukaryota</taxon>
        <taxon>Fungi</taxon>
        <taxon>Dikarya</taxon>
        <taxon>Basidiomycota</taxon>
        <taxon>Agaricomycotina</taxon>
        <taxon>Agaricomycetes</taxon>
        <taxon>Agaricomycetidae</taxon>
        <taxon>Agaricales</taxon>
        <taxon>Agaricineae</taxon>
        <taxon>Agaricaceae</taxon>
        <taxon>Agaricus</taxon>
    </lineage>
</organism>
<reference evidence="3" key="1">
    <citation type="journal article" date="2012" name="Proc. Natl. Acad. Sci. U.S.A.">
        <title>Genome sequence of the button mushroom Agaricus bisporus reveals mechanisms governing adaptation to a humic-rich ecological niche.</title>
        <authorList>
            <person name="Morin E."/>
            <person name="Kohler A."/>
            <person name="Baker A.R."/>
            <person name="Foulongne-Oriol M."/>
            <person name="Lombard V."/>
            <person name="Nagy L.G."/>
            <person name="Ohm R.A."/>
            <person name="Patyshakuliyeva A."/>
            <person name="Brun A."/>
            <person name="Aerts A.L."/>
            <person name="Bailey A.M."/>
            <person name="Billette C."/>
            <person name="Coutinho P.M."/>
            <person name="Deakin G."/>
            <person name="Doddapaneni H."/>
            <person name="Floudas D."/>
            <person name="Grimwood J."/>
            <person name="Hilden K."/>
            <person name="Kuees U."/>
            <person name="LaButti K.M."/>
            <person name="Lapidus A."/>
            <person name="Lindquist E.A."/>
            <person name="Lucas S.M."/>
            <person name="Murat C."/>
            <person name="Riley R.W."/>
            <person name="Salamov A.A."/>
            <person name="Schmutz J."/>
            <person name="Subramanian V."/>
            <person name="Woesten H.A.B."/>
            <person name="Xu J."/>
            <person name="Eastwood D.C."/>
            <person name="Foster G.D."/>
            <person name="Sonnenberg A.S."/>
            <person name="Cullen D."/>
            <person name="de Vries R.P."/>
            <person name="Lundell T."/>
            <person name="Hibbett D.S."/>
            <person name="Henrissat B."/>
            <person name="Burton K.S."/>
            <person name="Kerrigan R.W."/>
            <person name="Challen M.P."/>
            <person name="Grigoriev I.V."/>
            <person name="Martin F."/>
        </authorList>
    </citation>
    <scope>NUCLEOTIDE SEQUENCE [LARGE SCALE GENOMIC DNA]</scope>
    <source>
        <strain evidence="3">JB137-S8 / ATCC MYA-4627 / FGSC 10392</strain>
    </source>
</reference>
<dbReference type="Proteomes" id="UP000008493">
    <property type="component" value="Unassembled WGS sequence"/>
</dbReference>
<accession>K5XJN8</accession>
<feature type="non-terminal residue" evidence="2">
    <location>
        <position position="124"/>
    </location>
</feature>
<evidence type="ECO:0000313" key="3">
    <source>
        <dbReference type="Proteomes" id="UP000008493"/>
    </source>
</evidence>
<protein>
    <submittedName>
        <fullName evidence="2">Uncharacterized protein</fullName>
    </submittedName>
</protein>
<dbReference type="AlphaFoldDB" id="K5XJN8"/>
<dbReference type="InParanoid" id="K5XJN8"/>
<dbReference type="EMBL" id="JH971430">
    <property type="protein sequence ID" value="EKM74700.1"/>
    <property type="molecule type" value="Genomic_DNA"/>
</dbReference>
<name>K5XJN8_AGABU</name>
<keyword evidence="3" id="KW-1185">Reference proteome</keyword>
<dbReference type="OrthoDB" id="3021720at2759"/>
<feature type="compositionally biased region" description="Low complexity" evidence="1">
    <location>
        <begin position="22"/>
        <end position="36"/>
    </location>
</feature>